<protein>
    <submittedName>
        <fullName evidence="1">Uncharacterized protein</fullName>
    </submittedName>
</protein>
<sequence>MNGPAERTGEGEALGPLGRGPQALLTGLAGLAGSLVLSLVLSSCTLLAGDGEPTGGQTTSAQPAPRRVVAAVQRTLDLRAAGVRRQDRGRFDRALATGRPAFRAEQAQYFDNLAQLPLEVVDYRFDPADLLRVEDSYWVVVEVHLQLRGYDETPVVARDRYLFEPGGGKRQRLRLASVTDEAWEERNRVVPQPWDRGPVQVREVAGVLGVFDDASVAAAPGLLDAAQRAVGDVSAVVPFDWSNQVVLYALSTTAALASVADLPGGDAAALDAVAVPVAADPRDPDSGLASTRIVLNPRVLASAGAERTSAQGRTRDRLLRHEVTHVAVGARDDDAPVWLAEGVAEWVSVRPLAPEDRALPEVALVAVRDDLAAGRVRMPEDATFNADGSTAHYGLSWWAAEHLAASFGEQVLWVLLDGAGDEAALRRLVGLGEDQLAQRAARLMVATYDD</sequence>
<evidence type="ECO:0000313" key="1">
    <source>
        <dbReference type="EMBL" id="NYD59272.1"/>
    </source>
</evidence>
<name>A0A7Y9JRI9_9ACTN</name>
<dbReference type="Proteomes" id="UP000516957">
    <property type="component" value="Unassembled WGS sequence"/>
</dbReference>
<evidence type="ECO:0000313" key="2">
    <source>
        <dbReference type="Proteomes" id="UP000516957"/>
    </source>
</evidence>
<proteinExistence type="predicted"/>
<dbReference type="AlphaFoldDB" id="A0A7Y9JRI9"/>
<comment type="caution">
    <text evidence="1">The sequence shown here is derived from an EMBL/GenBank/DDBJ whole genome shotgun (WGS) entry which is preliminary data.</text>
</comment>
<organism evidence="1 2">
    <name type="scientific">Nocardioides marinisabuli</name>
    <dbReference type="NCBI Taxonomy" id="419476"/>
    <lineage>
        <taxon>Bacteria</taxon>
        <taxon>Bacillati</taxon>
        <taxon>Actinomycetota</taxon>
        <taxon>Actinomycetes</taxon>
        <taxon>Propionibacteriales</taxon>
        <taxon>Nocardioidaceae</taxon>
        <taxon>Nocardioides</taxon>
    </lineage>
</organism>
<reference evidence="1 2" key="1">
    <citation type="submission" date="2020-07" db="EMBL/GenBank/DDBJ databases">
        <title>Sequencing the genomes of 1000 actinobacteria strains.</title>
        <authorList>
            <person name="Klenk H.-P."/>
        </authorList>
    </citation>
    <scope>NUCLEOTIDE SEQUENCE [LARGE SCALE GENOMIC DNA]</scope>
    <source>
        <strain evidence="1 2">DSM 18965</strain>
    </source>
</reference>
<dbReference type="RefSeq" id="WP_179616745.1">
    <property type="nucleotide sequence ID" value="NZ_JACCBE010000001.1"/>
</dbReference>
<accession>A0A7Y9JRI9</accession>
<dbReference type="EMBL" id="JACCBE010000001">
    <property type="protein sequence ID" value="NYD59272.1"/>
    <property type="molecule type" value="Genomic_DNA"/>
</dbReference>
<keyword evidence="2" id="KW-1185">Reference proteome</keyword>
<gene>
    <name evidence="1" type="ORF">BKA08_003510</name>
</gene>